<dbReference type="SUPFAM" id="SSF52047">
    <property type="entry name" value="RNI-like"/>
    <property type="match status" value="1"/>
</dbReference>
<comment type="caution">
    <text evidence="2">The sequence shown here is derived from an EMBL/GenBank/DDBJ whole genome shotgun (WGS) entry which is preliminary data.</text>
</comment>
<evidence type="ECO:0000259" key="1">
    <source>
        <dbReference type="Pfam" id="PF00646"/>
    </source>
</evidence>
<name>A0ABR2BDN2_9ROSI</name>
<dbReference type="InterPro" id="IPR001810">
    <property type="entry name" value="F-box_dom"/>
</dbReference>
<accession>A0ABR2BDN2</accession>
<dbReference type="Gene3D" id="1.20.1280.50">
    <property type="match status" value="1"/>
</dbReference>
<dbReference type="Gene3D" id="3.80.10.10">
    <property type="entry name" value="Ribonuclease Inhibitor"/>
    <property type="match status" value="1"/>
</dbReference>
<organism evidence="2 3">
    <name type="scientific">Hibiscus sabdariffa</name>
    <name type="common">roselle</name>
    <dbReference type="NCBI Taxonomy" id="183260"/>
    <lineage>
        <taxon>Eukaryota</taxon>
        <taxon>Viridiplantae</taxon>
        <taxon>Streptophyta</taxon>
        <taxon>Embryophyta</taxon>
        <taxon>Tracheophyta</taxon>
        <taxon>Spermatophyta</taxon>
        <taxon>Magnoliopsida</taxon>
        <taxon>eudicotyledons</taxon>
        <taxon>Gunneridae</taxon>
        <taxon>Pentapetalae</taxon>
        <taxon>rosids</taxon>
        <taxon>malvids</taxon>
        <taxon>Malvales</taxon>
        <taxon>Malvaceae</taxon>
        <taxon>Malvoideae</taxon>
        <taxon>Hibiscus</taxon>
    </lineage>
</organism>
<keyword evidence="3" id="KW-1185">Reference proteome</keyword>
<dbReference type="PANTHER" id="PTHR38926:SF80">
    <property type="entry name" value="F-BOX DOMAIN, LEUCINE-RICH REPEAT DOMAIN SUPERFAMILY"/>
    <property type="match status" value="1"/>
</dbReference>
<evidence type="ECO:0000313" key="2">
    <source>
        <dbReference type="EMBL" id="KAK8505177.1"/>
    </source>
</evidence>
<feature type="domain" description="F-box" evidence="1">
    <location>
        <begin position="58"/>
        <end position="100"/>
    </location>
</feature>
<proteinExistence type="predicted"/>
<sequence length="371" mass="42385">MLPSPSLSAKKDINVWRESLSFLFFSVLIRRLRRIVWGSFAYQKDEIKMEEQCDFRHWDELIPDALGLIFSNLPLQEILTVIPCVCKSWRSVVMGPYCWQDIDIEEWSNGCEPDHLDRMLQMLINRSGGSLRKLCVSGLQNDTIFSLITENAGSLRSLRLSRSEMSDSIVEQTAGRLSSITCLDLSYCGNIGAHALEAIGKHCKLLVSLCRNMHPLDAARKLSQDDEANAIAATMPRLKRLEMAYRLISTASVQNILSGCPQLEFLDLRGCWDVKLDDQFVKEKFPKLKVLGPLVMDCYEMGEWDDCSDFSDGFEYLAWEFEMGNYDDDDYDDDDIYDGMWHDEGRLEELELRFYEGIGGDAGMFGWPPSP</sequence>
<dbReference type="Pfam" id="PF00646">
    <property type="entry name" value="F-box"/>
    <property type="match status" value="1"/>
</dbReference>
<dbReference type="PANTHER" id="PTHR38926">
    <property type="entry name" value="F-BOX DOMAIN CONTAINING PROTEIN, EXPRESSED"/>
    <property type="match status" value="1"/>
</dbReference>
<gene>
    <name evidence="2" type="ORF">V6N12_066705</name>
</gene>
<protein>
    <recommendedName>
        <fullName evidence="1">F-box domain-containing protein</fullName>
    </recommendedName>
</protein>
<dbReference type="EMBL" id="JBBPBM010000129">
    <property type="protein sequence ID" value="KAK8505177.1"/>
    <property type="molecule type" value="Genomic_DNA"/>
</dbReference>
<evidence type="ECO:0000313" key="3">
    <source>
        <dbReference type="Proteomes" id="UP001472677"/>
    </source>
</evidence>
<dbReference type="Proteomes" id="UP001472677">
    <property type="component" value="Unassembled WGS sequence"/>
</dbReference>
<reference evidence="2 3" key="1">
    <citation type="journal article" date="2024" name="G3 (Bethesda)">
        <title>Genome assembly of Hibiscus sabdariffa L. provides insights into metabolisms of medicinal natural products.</title>
        <authorList>
            <person name="Kim T."/>
        </authorList>
    </citation>
    <scope>NUCLEOTIDE SEQUENCE [LARGE SCALE GENOMIC DNA]</scope>
    <source>
        <strain evidence="2">TK-2024</strain>
        <tissue evidence="2">Old leaves</tissue>
    </source>
</reference>
<dbReference type="InterPro" id="IPR032675">
    <property type="entry name" value="LRR_dom_sf"/>
</dbReference>